<feature type="compositionally biased region" description="Basic and acidic residues" evidence="1">
    <location>
        <begin position="144"/>
        <end position="154"/>
    </location>
</feature>
<dbReference type="RefSeq" id="XP_046011177.1">
    <property type="nucleotide sequence ID" value="XM_046148139.1"/>
</dbReference>
<accession>A0A9P8Y1U3</accession>
<proteinExistence type="predicted"/>
<comment type="caution">
    <text evidence="2">The sequence shown here is derived from an EMBL/GenBank/DDBJ whole genome shotgun (WGS) entry which is preliminary data.</text>
</comment>
<feature type="compositionally biased region" description="Basic and acidic residues" evidence="1">
    <location>
        <begin position="1"/>
        <end position="13"/>
    </location>
</feature>
<evidence type="ECO:0000313" key="2">
    <source>
        <dbReference type="EMBL" id="KAH7028889.1"/>
    </source>
</evidence>
<feature type="region of interest" description="Disordered" evidence="1">
    <location>
        <begin position="1"/>
        <end position="154"/>
    </location>
</feature>
<sequence>MVFCKVRDSKDPWKAPPPPFPGQVPGQDQVDMQAGSPLGNLRQKRDKQQAITARSPCPAARKHHLLGAGRRPSLPSRGRDGQRSGDGPLWCERASNHPWDWGRNGHRDETKGAGAEWCSLAKQARQPEPGPTPKATCIGWTSSDPREHDRMLRF</sequence>
<name>A0A9P8Y1U3_9PEZI</name>
<gene>
    <name evidence="2" type="ORF">B0I36DRAFT_126913</name>
</gene>
<dbReference type="EMBL" id="JAGTJQ010000006">
    <property type="protein sequence ID" value="KAH7028889.1"/>
    <property type="molecule type" value="Genomic_DNA"/>
</dbReference>
<dbReference type="Proteomes" id="UP000756346">
    <property type="component" value="Unassembled WGS sequence"/>
</dbReference>
<keyword evidence="3" id="KW-1185">Reference proteome</keyword>
<evidence type="ECO:0000256" key="1">
    <source>
        <dbReference type="SAM" id="MobiDB-lite"/>
    </source>
</evidence>
<dbReference type="AlphaFoldDB" id="A0A9P8Y1U3"/>
<evidence type="ECO:0000313" key="3">
    <source>
        <dbReference type="Proteomes" id="UP000756346"/>
    </source>
</evidence>
<reference evidence="2" key="1">
    <citation type="journal article" date="2021" name="Nat. Commun.">
        <title>Genetic determinants of endophytism in the Arabidopsis root mycobiome.</title>
        <authorList>
            <person name="Mesny F."/>
            <person name="Miyauchi S."/>
            <person name="Thiergart T."/>
            <person name="Pickel B."/>
            <person name="Atanasova L."/>
            <person name="Karlsson M."/>
            <person name="Huettel B."/>
            <person name="Barry K.W."/>
            <person name="Haridas S."/>
            <person name="Chen C."/>
            <person name="Bauer D."/>
            <person name="Andreopoulos W."/>
            <person name="Pangilinan J."/>
            <person name="LaButti K."/>
            <person name="Riley R."/>
            <person name="Lipzen A."/>
            <person name="Clum A."/>
            <person name="Drula E."/>
            <person name="Henrissat B."/>
            <person name="Kohler A."/>
            <person name="Grigoriev I.V."/>
            <person name="Martin F.M."/>
            <person name="Hacquard S."/>
        </authorList>
    </citation>
    <scope>NUCLEOTIDE SEQUENCE</scope>
    <source>
        <strain evidence="2">MPI-CAGE-CH-0230</strain>
    </source>
</reference>
<organism evidence="2 3">
    <name type="scientific">Microdochium trichocladiopsis</name>
    <dbReference type="NCBI Taxonomy" id="1682393"/>
    <lineage>
        <taxon>Eukaryota</taxon>
        <taxon>Fungi</taxon>
        <taxon>Dikarya</taxon>
        <taxon>Ascomycota</taxon>
        <taxon>Pezizomycotina</taxon>
        <taxon>Sordariomycetes</taxon>
        <taxon>Xylariomycetidae</taxon>
        <taxon>Xylariales</taxon>
        <taxon>Microdochiaceae</taxon>
        <taxon>Microdochium</taxon>
    </lineage>
</organism>
<dbReference type="GeneID" id="70177685"/>
<protein>
    <submittedName>
        <fullName evidence="2">Uncharacterized protein</fullName>
    </submittedName>
</protein>